<dbReference type="SUPFAM" id="SSF103473">
    <property type="entry name" value="MFS general substrate transporter"/>
    <property type="match status" value="1"/>
</dbReference>
<protein>
    <submittedName>
        <fullName evidence="7">MFS family transporter</fullName>
    </submittedName>
</protein>
<feature type="transmembrane region" description="Helical" evidence="6">
    <location>
        <begin position="370"/>
        <end position="392"/>
    </location>
</feature>
<evidence type="ECO:0000256" key="5">
    <source>
        <dbReference type="ARBA" id="ARBA00023136"/>
    </source>
</evidence>
<dbReference type="AlphaFoldDB" id="A0A157Q176"/>
<organism evidence="7 8">
    <name type="scientific">Bordetella trematum</name>
    <dbReference type="NCBI Taxonomy" id="123899"/>
    <lineage>
        <taxon>Bacteria</taxon>
        <taxon>Pseudomonadati</taxon>
        <taxon>Pseudomonadota</taxon>
        <taxon>Betaproteobacteria</taxon>
        <taxon>Burkholderiales</taxon>
        <taxon>Alcaligenaceae</taxon>
        <taxon>Bordetella</taxon>
    </lineage>
</organism>
<dbReference type="PATRIC" id="fig|123899.6.peg.2940"/>
<dbReference type="InterPro" id="IPR011701">
    <property type="entry name" value="MFS"/>
</dbReference>
<evidence type="ECO:0000313" key="8">
    <source>
        <dbReference type="Proteomes" id="UP000076825"/>
    </source>
</evidence>
<feature type="transmembrane region" description="Helical" evidence="6">
    <location>
        <begin position="404"/>
        <end position="427"/>
    </location>
</feature>
<proteinExistence type="predicted"/>
<feature type="transmembrane region" description="Helical" evidence="6">
    <location>
        <begin position="175"/>
        <end position="195"/>
    </location>
</feature>
<feature type="transmembrane region" description="Helical" evidence="6">
    <location>
        <begin position="86"/>
        <end position="104"/>
    </location>
</feature>
<evidence type="ECO:0000313" key="7">
    <source>
        <dbReference type="EMBL" id="SAI71875.1"/>
    </source>
</evidence>
<feature type="transmembrane region" description="Helical" evidence="6">
    <location>
        <begin position="59"/>
        <end position="79"/>
    </location>
</feature>
<dbReference type="RefSeq" id="WP_063492144.1">
    <property type="nucleotide sequence ID" value="NZ_CP016340.1"/>
</dbReference>
<dbReference type="InterPro" id="IPR036259">
    <property type="entry name" value="MFS_trans_sf"/>
</dbReference>
<dbReference type="EMBL" id="LT546645">
    <property type="protein sequence ID" value="SAI71875.1"/>
    <property type="molecule type" value="Genomic_DNA"/>
</dbReference>
<dbReference type="KEGG" id="btrm:SAMEA390648702949"/>
<feature type="transmembrane region" description="Helical" evidence="6">
    <location>
        <begin position="239"/>
        <end position="257"/>
    </location>
</feature>
<comment type="subcellular location">
    <subcellularLocation>
        <location evidence="1">Membrane</location>
        <topology evidence="1">Multi-pass membrane protein</topology>
    </subcellularLocation>
</comment>
<dbReference type="OrthoDB" id="9812221at2"/>
<gene>
    <name evidence="7" type="primary">emrB_3</name>
    <name evidence="7" type="ORF">SAMEA3906487_02949</name>
</gene>
<feature type="transmembrane region" description="Helical" evidence="6">
    <location>
        <begin position="470"/>
        <end position="494"/>
    </location>
</feature>
<keyword evidence="2" id="KW-0813">Transport</keyword>
<feature type="transmembrane region" description="Helical" evidence="6">
    <location>
        <begin position="342"/>
        <end position="358"/>
    </location>
</feature>
<keyword evidence="4 6" id="KW-1133">Transmembrane helix</keyword>
<evidence type="ECO:0000256" key="4">
    <source>
        <dbReference type="ARBA" id="ARBA00022989"/>
    </source>
</evidence>
<dbReference type="GeneID" id="56589799"/>
<feature type="transmembrane region" description="Helical" evidence="6">
    <location>
        <begin position="318"/>
        <end position="335"/>
    </location>
</feature>
<evidence type="ECO:0000256" key="2">
    <source>
        <dbReference type="ARBA" id="ARBA00022448"/>
    </source>
</evidence>
<keyword evidence="8" id="KW-1185">Reference proteome</keyword>
<evidence type="ECO:0000256" key="6">
    <source>
        <dbReference type="SAM" id="Phobius"/>
    </source>
</evidence>
<dbReference type="Pfam" id="PF07690">
    <property type="entry name" value="MFS_1"/>
    <property type="match status" value="1"/>
</dbReference>
<dbReference type="Gene3D" id="1.20.1250.20">
    <property type="entry name" value="MFS general substrate transporter like domains"/>
    <property type="match status" value="1"/>
</dbReference>
<dbReference type="GO" id="GO:0016020">
    <property type="term" value="C:membrane"/>
    <property type="evidence" value="ECO:0007669"/>
    <property type="project" value="UniProtKB-SubCell"/>
</dbReference>
<feature type="transmembrane region" description="Helical" evidence="6">
    <location>
        <begin position="277"/>
        <end position="298"/>
    </location>
</feature>
<keyword evidence="3 6" id="KW-0812">Transmembrane</keyword>
<dbReference type="GO" id="GO:0022857">
    <property type="term" value="F:transmembrane transporter activity"/>
    <property type="evidence" value="ECO:0007669"/>
    <property type="project" value="InterPro"/>
</dbReference>
<evidence type="ECO:0000256" key="1">
    <source>
        <dbReference type="ARBA" id="ARBA00004141"/>
    </source>
</evidence>
<sequence>MSVRLPAWLRNAEQPRPLLTVGAIFLGALLTTLQGRLFSAALPDLRGHFGLDVLQAAGLGTALNAAQLLTMPVVPWLATVAGPARVLLWPSLALGGLGWLIPLAQHHYPALLVMHAMAGLCLGVYLPLTISLALRSLRPQWWLLIMAAYSLRVSAGMDAGLGASALLVEEFDWRAIYWTAGVAGPLLAWLTWKALPWGEVDRQRLDQADWAGMAMFCLGLVLLFVGVEGAERLGWQDSGLVVACLAGGGALFVLAIWRAAGQQARFGTLVPLGSRNIGLCLAIACLFGILMTPTAFLVPNFLAQMGALKPMQTSTATLTAFAAYVAATPLAIYLGRRLEPRLMMVAGLSLIALSAWWGTQLSHDWRADQFTGLLMLQSLGESIMLLGLIAAFVTNLNPAHGVALGAYVPIARVLTPVLAGTVMATWLRMSGDAGYAALAAHVMAGEPVAGARGAADPGALARMLLRESQVLAHIDGFHLVFWTSVLALVLAACLKSSPPNPIAPPRLP</sequence>
<dbReference type="STRING" id="123899.SAMEA3906487_02949"/>
<reference evidence="7 8" key="1">
    <citation type="submission" date="2016-04" db="EMBL/GenBank/DDBJ databases">
        <authorList>
            <consortium name="Pathogen Informatics"/>
        </authorList>
    </citation>
    <scope>NUCLEOTIDE SEQUENCE [LARGE SCALE GENOMIC DNA]</scope>
    <source>
        <strain evidence="7 8">H044680328</strain>
    </source>
</reference>
<feature type="transmembrane region" description="Helical" evidence="6">
    <location>
        <begin position="141"/>
        <end position="163"/>
    </location>
</feature>
<feature type="transmembrane region" description="Helical" evidence="6">
    <location>
        <begin position="110"/>
        <end position="134"/>
    </location>
</feature>
<accession>A0A157Q176</accession>
<dbReference type="Proteomes" id="UP000076825">
    <property type="component" value="Chromosome 1"/>
</dbReference>
<feature type="transmembrane region" description="Helical" evidence="6">
    <location>
        <begin position="207"/>
        <end position="227"/>
    </location>
</feature>
<keyword evidence="5 6" id="KW-0472">Membrane</keyword>
<name>A0A157Q176_9BORD</name>
<dbReference type="PANTHER" id="PTHR42718">
    <property type="entry name" value="MAJOR FACILITATOR SUPERFAMILY MULTIDRUG TRANSPORTER MFSC"/>
    <property type="match status" value="1"/>
</dbReference>
<dbReference type="eggNOG" id="COG2814">
    <property type="taxonomic scope" value="Bacteria"/>
</dbReference>
<evidence type="ECO:0000256" key="3">
    <source>
        <dbReference type="ARBA" id="ARBA00022692"/>
    </source>
</evidence>
<dbReference type="PANTHER" id="PTHR42718:SF9">
    <property type="entry name" value="MAJOR FACILITATOR SUPERFAMILY MULTIDRUG TRANSPORTER MFSC"/>
    <property type="match status" value="1"/>
</dbReference>